<name>A0A2L2XBY8_9FIRM</name>
<dbReference type="SUPFAM" id="SSF55144">
    <property type="entry name" value="LigT-like"/>
    <property type="match status" value="1"/>
</dbReference>
<dbReference type="AlphaFoldDB" id="A0A2L2XBY8"/>
<comment type="catalytic activity">
    <reaction evidence="2">
        <text>a 3'-end 2',3'-cyclophospho-ribonucleotide-RNA + H2O = a 3'-end 2'-phospho-ribonucleotide-RNA + H(+)</text>
        <dbReference type="Rhea" id="RHEA:11828"/>
        <dbReference type="Rhea" id="RHEA-COMP:10464"/>
        <dbReference type="Rhea" id="RHEA-COMP:17353"/>
        <dbReference type="ChEBI" id="CHEBI:15377"/>
        <dbReference type="ChEBI" id="CHEBI:15378"/>
        <dbReference type="ChEBI" id="CHEBI:83064"/>
        <dbReference type="ChEBI" id="CHEBI:173113"/>
        <dbReference type="EC" id="3.1.4.58"/>
    </reaction>
</comment>
<dbReference type="NCBIfam" id="TIGR02258">
    <property type="entry name" value="2_5_ligase"/>
    <property type="match status" value="1"/>
</dbReference>
<dbReference type="GO" id="GO:0008664">
    <property type="term" value="F:RNA 2',3'-cyclic 3'-phosphodiesterase activity"/>
    <property type="evidence" value="ECO:0007669"/>
    <property type="project" value="UniProtKB-EC"/>
</dbReference>
<organism evidence="3 4">
    <name type="scientific">Desulfocucumis palustris</name>
    <dbReference type="NCBI Taxonomy" id="1898651"/>
    <lineage>
        <taxon>Bacteria</taxon>
        <taxon>Bacillati</taxon>
        <taxon>Bacillota</taxon>
        <taxon>Clostridia</taxon>
        <taxon>Eubacteriales</taxon>
        <taxon>Desulfocucumaceae</taxon>
        <taxon>Desulfocucumis</taxon>
    </lineage>
</organism>
<feature type="short sequence motif" description="HXTX 2" evidence="2">
    <location>
        <begin position="131"/>
        <end position="134"/>
    </location>
</feature>
<evidence type="ECO:0000313" key="4">
    <source>
        <dbReference type="Proteomes" id="UP000239549"/>
    </source>
</evidence>
<proteinExistence type="inferred from homology"/>
<feature type="short sequence motif" description="HXTX 1" evidence="2">
    <location>
        <begin position="44"/>
        <end position="47"/>
    </location>
</feature>
<dbReference type="InterPro" id="IPR004175">
    <property type="entry name" value="RNA_CPDase"/>
</dbReference>
<dbReference type="RefSeq" id="WP_165792088.1">
    <property type="nucleotide sequence ID" value="NZ_BFAV01000119.1"/>
</dbReference>
<evidence type="ECO:0000256" key="1">
    <source>
        <dbReference type="ARBA" id="ARBA00022801"/>
    </source>
</evidence>
<feature type="active site" description="Proton donor" evidence="2">
    <location>
        <position position="44"/>
    </location>
</feature>
<comment type="function">
    <text evidence="2">Hydrolyzes RNA 2',3'-cyclic phosphodiester to an RNA 2'-phosphomonoester.</text>
</comment>
<dbReference type="Pfam" id="PF13563">
    <property type="entry name" value="2_5_RNA_ligase2"/>
    <property type="match status" value="1"/>
</dbReference>
<dbReference type="EC" id="3.1.4.58" evidence="2"/>
<dbReference type="EMBL" id="BFAV01000119">
    <property type="protein sequence ID" value="GBF33735.1"/>
    <property type="molecule type" value="Genomic_DNA"/>
</dbReference>
<evidence type="ECO:0000256" key="2">
    <source>
        <dbReference type="HAMAP-Rule" id="MF_01940"/>
    </source>
</evidence>
<comment type="similarity">
    <text evidence="2">Belongs to the 2H phosphoesterase superfamily. ThpR family.</text>
</comment>
<evidence type="ECO:0000313" key="3">
    <source>
        <dbReference type="EMBL" id="GBF33735.1"/>
    </source>
</evidence>
<comment type="caution">
    <text evidence="3">The sequence shown here is derived from an EMBL/GenBank/DDBJ whole genome shotgun (WGS) entry which is preliminary data.</text>
</comment>
<feature type="active site" description="Proton acceptor" evidence="2">
    <location>
        <position position="131"/>
    </location>
</feature>
<accession>A0A2L2XBY8</accession>
<dbReference type="Proteomes" id="UP000239549">
    <property type="component" value="Unassembled WGS sequence"/>
</dbReference>
<keyword evidence="4" id="KW-1185">Reference proteome</keyword>
<dbReference type="GO" id="GO:0016874">
    <property type="term" value="F:ligase activity"/>
    <property type="evidence" value="ECO:0007669"/>
    <property type="project" value="UniProtKB-KW"/>
</dbReference>
<reference evidence="4" key="1">
    <citation type="submission" date="2018-02" db="EMBL/GenBank/DDBJ databases">
        <title>Genome sequence of Desulfocucumis palustris strain NAW-5.</title>
        <authorList>
            <person name="Watanabe M."/>
            <person name="Kojima H."/>
            <person name="Fukui M."/>
        </authorList>
    </citation>
    <scope>NUCLEOTIDE SEQUENCE [LARGE SCALE GENOMIC DNA]</scope>
    <source>
        <strain evidence="4">NAW-5</strain>
    </source>
</reference>
<dbReference type="InterPro" id="IPR009097">
    <property type="entry name" value="Cyclic_Pdiesterase"/>
</dbReference>
<dbReference type="Gene3D" id="3.90.1140.10">
    <property type="entry name" value="Cyclic phosphodiesterase"/>
    <property type="match status" value="1"/>
</dbReference>
<protein>
    <recommendedName>
        <fullName evidence="2">RNA 2',3'-cyclic phosphodiesterase</fullName>
        <shortName evidence="2">RNA 2',3'-CPDase</shortName>
        <ecNumber evidence="2">3.1.4.58</ecNumber>
    </recommendedName>
</protein>
<keyword evidence="3" id="KW-0436">Ligase</keyword>
<keyword evidence="1 2" id="KW-0378">Hydrolase</keyword>
<dbReference type="HAMAP" id="MF_01940">
    <property type="entry name" value="RNA_CPDase"/>
    <property type="match status" value="1"/>
</dbReference>
<dbReference type="GO" id="GO:0004113">
    <property type="term" value="F:2',3'-cyclic-nucleotide 3'-phosphodiesterase activity"/>
    <property type="evidence" value="ECO:0007669"/>
    <property type="project" value="InterPro"/>
</dbReference>
<dbReference type="PANTHER" id="PTHR35561:SF1">
    <property type="entry name" value="RNA 2',3'-CYCLIC PHOSPHODIESTERASE"/>
    <property type="match status" value="1"/>
</dbReference>
<gene>
    <name evidence="3" type="ORF">DCCM_2845</name>
</gene>
<dbReference type="PANTHER" id="PTHR35561">
    <property type="entry name" value="RNA 2',3'-CYCLIC PHOSPHODIESTERASE"/>
    <property type="match status" value="1"/>
</dbReference>
<sequence length="192" mass="21069">MAQNARLFWAVNITDELKEKIDSFSREMRLPGLDARWVARESLHLTLAFLGDTDVNRIVPMVTEVERRLAGFIPFQIQFGGAGFFPSSGSPRVFWLGVGGEIDRLKKLQREVLTGLKAAGLAPDTRPFSPHLTLARIKSPAGVSLLRSRALEAGHNEIEGILRVDSVELMQSRLTPGGAIYSVVASLNFKAG</sequence>